<name>A0A1D8JI43_9BACL</name>
<keyword evidence="2" id="KW-1185">Reference proteome</keyword>
<gene>
    <name evidence="1" type="ORF">BI350_13130</name>
</gene>
<sequence>MKTVIQITGNVLHSITLDPGIWIFDDRRIDLDSFFTKDYIEKDELEEYKRAIGKHWSREIMEGATFPPTLETERQFEESKDITGTYGIYLHHFLKNAEPNEAATTITFKTETNKDFSFPIQMVDDFILKYSIDGKPIREDGPVHVLLKDGSNKDEPIKNVIEVNIA</sequence>
<evidence type="ECO:0008006" key="3">
    <source>
        <dbReference type="Google" id="ProtNLM"/>
    </source>
</evidence>
<dbReference type="KEGG" id="surl:BI350_13130"/>
<accession>A0A1D8JI43</accession>
<dbReference type="EMBL" id="CP017560">
    <property type="protein sequence ID" value="AOV08385.1"/>
    <property type="molecule type" value="Genomic_DNA"/>
</dbReference>
<dbReference type="Proteomes" id="UP000185746">
    <property type="component" value="Chromosome"/>
</dbReference>
<dbReference type="RefSeq" id="WP_075528544.1">
    <property type="nucleotide sequence ID" value="NZ_CP017560.1"/>
</dbReference>
<evidence type="ECO:0000313" key="1">
    <source>
        <dbReference type="EMBL" id="AOV08385.1"/>
    </source>
</evidence>
<evidence type="ECO:0000313" key="2">
    <source>
        <dbReference type="Proteomes" id="UP000185746"/>
    </source>
</evidence>
<reference evidence="1 2" key="1">
    <citation type="submission" date="2016-09" db="EMBL/GenBank/DDBJ databases">
        <title>Complete genome sequence of the Lysinibacillus sphaericus LMG 22257, a specie of Bacillus with ureolytic activity that can effectively biodeposit calcium carbonate.</title>
        <authorList>
            <person name="Yan W."/>
        </authorList>
    </citation>
    <scope>NUCLEOTIDE SEQUENCE [LARGE SCALE GENOMIC DNA]</scope>
    <source>
        <strain evidence="1 2">LMG 22257</strain>
    </source>
</reference>
<organism evidence="1 2">
    <name type="scientific">Sporosarcina ureilytica</name>
    <dbReference type="NCBI Taxonomy" id="298596"/>
    <lineage>
        <taxon>Bacteria</taxon>
        <taxon>Bacillati</taxon>
        <taxon>Bacillota</taxon>
        <taxon>Bacilli</taxon>
        <taxon>Bacillales</taxon>
        <taxon>Caryophanaceae</taxon>
        <taxon>Sporosarcina</taxon>
    </lineage>
</organism>
<dbReference type="AlphaFoldDB" id="A0A1D8JI43"/>
<protein>
    <recommendedName>
        <fullName evidence="3">Peptidyl-prolyl cis-trans isomerase</fullName>
    </recommendedName>
</protein>
<proteinExistence type="predicted"/>